<dbReference type="PROSITE" id="PS50893">
    <property type="entry name" value="ABC_TRANSPORTER_2"/>
    <property type="match status" value="1"/>
</dbReference>
<feature type="transmembrane region" description="Helical" evidence="9">
    <location>
        <begin position="68"/>
        <end position="86"/>
    </location>
</feature>
<dbReference type="InterPro" id="IPR015856">
    <property type="entry name" value="ABC_transpr_CbiO/EcfA_su"/>
</dbReference>
<evidence type="ECO:0000256" key="6">
    <source>
        <dbReference type="ARBA" id="ARBA00022840"/>
    </source>
</evidence>
<evidence type="ECO:0000256" key="1">
    <source>
        <dbReference type="ARBA" id="ARBA00004202"/>
    </source>
</evidence>
<dbReference type="EMBL" id="AENT01000012">
    <property type="protein sequence ID" value="EFR42926.1"/>
    <property type="molecule type" value="Genomic_DNA"/>
</dbReference>
<evidence type="ECO:0000256" key="9">
    <source>
        <dbReference type="SAM" id="Phobius"/>
    </source>
</evidence>
<comment type="similarity">
    <text evidence="2">Belongs to the ABC transporter superfamily.</text>
</comment>
<feature type="domain" description="ABC transporter" evidence="10">
    <location>
        <begin position="210"/>
        <end position="450"/>
    </location>
</feature>
<evidence type="ECO:0000313" key="11">
    <source>
        <dbReference type="EMBL" id="EFR42926.1"/>
    </source>
</evidence>
<dbReference type="InterPro" id="IPR050095">
    <property type="entry name" value="ECF_ABC_transporter_ATP-bd"/>
</dbReference>
<feature type="transmembrane region" description="Helical" evidence="9">
    <location>
        <begin position="150"/>
        <end position="175"/>
    </location>
</feature>
<dbReference type="InterPro" id="IPR025662">
    <property type="entry name" value="Sigma_54_int_dom_ATP-bd_1"/>
</dbReference>
<accession>E4L8F5</accession>
<evidence type="ECO:0000256" key="3">
    <source>
        <dbReference type="ARBA" id="ARBA00022448"/>
    </source>
</evidence>
<dbReference type="InterPro" id="IPR003439">
    <property type="entry name" value="ABC_transporter-like_ATP-bd"/>
</dbReference>
<keyword evidence="8 9" id="KW-0472">Membrane</keyword>
<dbReference type="SMART" id="SM00382">
    <property type="entry name" value="AAA"/>
    <property type="match status" value="1"/>
</dbReference>
<dbReference type="PANTHER" id="PTHR43553">
    <property type="entry name" value="HEAVY METAL TRANSPORTER"/>
    <property type="match status" value="1"/>
</dbReference>
<keyword evidence="5" id="KW-0547">Nucleotide-binding</keyword>
<feature type="transmembrane region" description="Helical" evidence="9">
    <location>
        <begin position="44"/>
        <end position="61"/>
    </location>
</feature>
<keyword evidence="3" id="KW-0813">Transport</keyword>
<dbReference type="SUPFAM" id="SSF52540">
    <property type="entry name" value="P-loop containing nucleoside triphosphate hydrolases"/>
    <property type="match status" value="1"/>
</dbReference>
<dbReference type="CDD" id="cd03225">
    <property type="entry name" value="ABC_cobalt_CbiO_domain1"/>
    <property type="match status" value="1"/>
</dbReference>
<feature type="transmembrane region" description="Helical" evidence="9">
    <location>
        <begin position="122"/>
        <end position="144"/>
    </location>
</feature>
<evidence type="ECO:0000256" key="7">
    <source>
        <dbReference type="ARBA" id="ARBA00022967"/>
    </source>
</evidence>
<dbReference type="Pfam" id="PF00005">
    <property type="entry name" value="ABC_tran"/>
    <property type="match status" value="1"/>
</dbReference>
<proteinExistence type="inferred from homology"/>
<keyword evidence="6 11" id="KW-0067">ATP-binding</keyword>
<dbReference type="InterPro" id="IPR027417">
    <property type="entry name" value="P-loop_NTPase"/>
</dbReference>
<sequence length="490" mass="53776">MNITKENLPIFIKARGGKYRWLTVSTLLLAIGTILHLVSPSIAGITPGWMIATYVAAILLLKPSYRKCAGICLVAALLEVFTSKSAFPYGDFPAELAGGYVAAFIVHVLPELKIKKFDLKPALAGFFATVVSGGVFVSILVSVMGIPVNVLLYAMLPMVVSVGVANAIITPFIYIPAKNFFDMRISKSSKEIVEKNHEGLVFKQSNEGIISLEHTYYSYLSDEHYAIKDINLSIQKGEFIVITGESGSGKSTLLMTMIGAAPNYFGGTLKGMCFTLGKAITQSSVSELSENIGVILEDYQSQFVTMTVEEEMAFTLENRGYDYEEIRNRIKETLKEVGLSGMEKSAVNTLSGGQKQRLILATVLVTNPEVLIMDSPASAMDPEGVSAFYEMVGRLNRTRNITVIIAEHDLSSVMPYASRFVLMEKGEIAKDGTPKEVIEYMYNNGIYEEAIPPLSLVQLELEQKGFNINKPFTKIENAVLCVNELAGERR</sequence>
<dbReference type="GO" id="GO:0005524">
    <property type="term" value="F:ATP binding"/>
    <property type="evidence" value="ECO:0007669"/>
    <property type="project" value="UniProtKB-KW"/>
</dbReference>
<evidence type="ECO:0000256" key="2">
    <source>
        <dbReference type="ARBA" id="ARBA00005417"/>
    </source>
</evidence>
<evidence type="ECO:0000313" key="12">
    <source>
        <dbReference type="Proteomes" id="UP000004594"/>
    </source>
</evidence>
<dbReference type="OrthoDB" id="197875at2"/>
<dbReference type="InterPro" id="IPR003593">
    <property type="entry name" value="AAA+_ATPase"/>
</dbReference>
<dbReference type="Proteomes" id="UP000004594">
    <property type="component" value="Unassembled WGS sequence"/>
</dbReference>
<dbReference type="PROSITE" id="PS00675">
    <property type="entry name" value="SIGMA54_INTERACT_1"/>
    <property type="match status" value="1"/>
</dbReference>
<dbReference type="InterPro" id="IPR031360">
    <property type="entry name" value="TrpP"/>
</dbReference>
<dbReference type="PROSITE" id="PS00211">
    <property type="entry name" value="ABC_TRANSPORTER_1"/>
    <property type="match status" value="1"/>
</dbReference>
<dbReference type="AlphaFoldDB" id="E4L8F5"/>
<evidence type="ECO:0000256" key="4">
    <source>
        <dbReference type="ARBA" id="ARBA00022475"/>
    </source>
</evidence>
<comment type="subcellular location">
    <subcellularLocation>
        <location evidence="1">Cell membrane</location>
        <topology evidence="1">Peripheral membrane protein</topology>
    </subcellularLocation>
</comment>
<dbReference type="GO" id="GO:0043190">
    <property type="term" value="C:ATP-binding cassette (ABC) transporter complex"/>
    <property type="evidence" value="ECO:0007669"/>
    <property type="project" value="TreeGrafter"/>
</dbReference>
<keyword evidence="9" id="KW-0812">Transmembrane</keyword>
<keyword evidence="4" id="KW-1003">Cell membrane</keyword>
<dbReference type="Pfam" id="PF17099">
    <property type="entry name" value="TrpP"/>
    <property type="match status" value="1"/>
</dbReference>
<keyword evidence="9" id="KW-1133">Transmembrane helix</keyword>
<gene>
    <name evidence="11" type="ORF">HMPREF9220_1138</name>
</gene>
<dbReference type="GO" id="GO:0042626">
    <property type="term" value="F:ATPase-coupled transmembrane transporter activity"/>
    <property type="evidence" value="ECO:0007669"/>
    <property type="project" value="TreeGrafter"/>
</dbReference>
<comment type="caution">
    <text evidence="11">The sequence shown here is derived from an EMBL/GenBank/DDBJ whole genome shotgun (WGS) entry which is preliminary data.</text>
</comment>
<dbReference type="RefSeq" id="WP_007554324.1">
    <property type="nucleotide sequence ID" value="NZ_AENT01000012.1"/>
</dbReference>
<keyword evidence="7" id="KW-1278">Translocase</keyword>
<dbReference type="InterPro" id="IPR017871">
    <property type="entry name" value="ABC_transporter-like_CS"/>
</dbReference>
<name>E4L8F5_9FIRM</name>
<evidence type="ECO:0000256" key="5">
    <source>
        <dbReference type="ARBA" id="ARBA00022741"/>
    </source>
</evidence>
<reference evidence="11 12" key="1">
    <citation type="submission" date="2010-11" db="EMBL/GenBank/DDBJ databases">
        <authorList>
            <person name="Durkin A.S."/>
            <person name="Madupu R."/>
            <person name="Torralba M."/>
            <person name="Gillis M."/>
            <person name="Methe B."/>
            <person name="Sutton G."/>
            <person name="Nelson K.E."/>
        </authorList>
    </citation>
    <scope>NUCLEOTIDE SEQUENCE [LARGE SCALE GENOMIC DNA]</scope>
    <source>
        <strain evidence="11 12">UPII 345-E</strain>
    </source>
</reference>
<dbReference type="GO" id="GO:0016887">
    <property type="term" value="F:ATP hydrolysis activity"/>
    <property type="evidence" value="ECO:0007669"/>
    <property type="project" value="InterPro"/>
</dbReference>
<evidence type="ECO:0000259" key="10">
    <source>
        <dbReference type="PROSITE" id="PS50893"/>
    </source>
</evidence>
<dbReference type="eggNOG" id="COG1122">
    <property type="taxonomic scope" value="Bacteria"/>
</dbReference>
<evidence type="ECO:0000256" key="8">
    <source>
        <dbReference type="ARBA" id="ARBA00023136"/>
    </source>
</evidence>
<dbReference type="Gene3D" id="3.40.50.300">
    <property type="entry name" value="P-loop containing nucleotide triphosphate hydrolases"/>
    <property type="match status" value="1"/>
</dbReference>
<feature type="transmembrane region" description="Helical" evidence="9">
    <location>
        <begin position="21"/>
        <end position="38"/>
    </location>
</feature>
<organism evidence="11 12">
    <name type="scientific">Dialister micraerophilus UPII 345-E</name>
    <dbReference type="NCBI Taxonomy" id="910314"/>
    <lineage>
        <taxon>Bacteria</taxon>
        <taxon>Bacillati</taxon>
        <taxon>Bacillota</taxon>
        <taxon>Negativicutes</taxon>
        <taxon>Veillonellales</taxon>
        <taxon>Veillonellaceae</taxon>
        <taxon>Dialister</taxon>
    </lineage>
</organism>
<protein>
    <submittedName>
        <fullName evidence="11">ABC transporter, ATP-binding protein</fullName>
    </submittedName>
</protein>